<accession>A0A165U2X0</accession>
<dbReference type="CDD" id="cd18727">
    <property type="entry name" value="PIN_Swt1-like"/>
    <property type="match status" value="1"/>
</dbReference>
<dbReference type="GO" id="GO:0005634">
    <property type="term" value="C:nucleus"/>
    <property type="evidence" value="ECO:0007669"/>
    <property type="project" value="TreeGrafter"/>
</dbReference>
<dbReference type="SMART" id="SM00670">
    <property type="entry name" value="PINc"/>
    <property type="match status" value="1"/>
</dbReference>
<dbReference type="InterPro" id="IPR052626">
    <property type="entry name" value="SWT1_Regulator"/>
</dbReference>
<sequence length="423" mass="47610">MFAQGPPSIGWHSAPMGVLPSPPGQYSPVSSPNAGDASNDDTLQRIYSAANEDVEMKDAFIPDLYLVLDTNVLIDYLDVIKRFNEDIERLCLPITIIIPNVLLSELDGLKKREKIGWFASRASAWILNKMKERKTVHVQARGETVHIDLKPYELERKNDMYIYACCRFFVKEKPLIFVSGDVNLQSTVESINTDSVSRAELFADILTIRPDKKGWSNRDLARKLADNGVNIPGLRVDDVPKYKRSRNTKGGRVTEISGEAVGDGDVDMMDVDQEPPPAEFFIPSHALDALHLQVIDHFTLLLKDLAFRKGAGDLPPPTESRHAPEYRRQEFLAWTVGNCLDYLGSQKPLRPSNPPLPRFLLPKCRIPGTRRGQDWSHQDWKNIITSLEELGISFEDGAILVSVEYLKQEAAYVFSLQLRPTGQ</sequence>
<feature type="domain" description="PIN" evidence="1">
    <location>
        <begin position="64"/>
        <end position="186"/>
    </location>
</feature>
<gene>
    <name evidence="2" type="ORF">DAEQUDRAFT_720487</name>
</gene>
<dbReference type="AlphaFoldDB" id="A0A165U2X0"/>
<protein>
    <recommendedName>
        <fullName evidence="1">PIN domain-containing protein</fullName>
    </recommendedName>
</protein>
<evidence type="ECO:0000259" key="1">
    <source>
        <dbReference type="SMART" id="SM00670"/>
    </source>
</evidence>
<evidence type="ECO:0000313" key="3">
    <source>
        <dbReference type="Proteomes" id="UP000076727"/>
    </source>
</evidence>
<dbReference type="STRING" id="1314783.A0A165U2X0"/>
<dbReference type="OrthoDB" id="2017974at2759"/>
<evidence type="ECO:0000313" key="2">
    <source>
        <dbReference type="EMBL" id="KZT74322.1"/>
    </source>
</evidence>
<dbReference type="InterPro" id="IPR029060">
    <property type="entry name" value="PIN-like_dom_sf"/>
</dbReference>
<dbReference type="SUPFAM" id="SSF88723">
    <property type="entry name" value="PIN domain-like"/>
    <property type="match status" value="1"/>
</dbReference>
<dbReference type="Gene3D" id="3.40.50.1010">
    <property type="entry name" value="5'-nuclease"/>
    <property type="match status" value="1"/>
</dbReference>
<dbReference type="EMBL" id="KV429033">
    <property type="protein sequence ID" value="KZT74322.1"/>
    <property type="molecule type" value="Genomic_DNA"/>
</dbReference>
<dbReference type="PANTHER" id="PTHR16161">
    <property type="entry name" value="TRANSCRIPTIONAL PROTEIN SWT1"/>
    <property type="match status" value="1"/>
</dbReference>
<organism evidence="2 3">
    <name type="scientific">Daedalea quercina L-15889</name>
    <dbReference type="NCBI Taxonomy" id="1314783"/>
    <lineage>
        <taxon>Eukaryota</taxon>
        <taxon>Fungi</taxon>
        <taxon>Dikarya</taxon>
        <taxon>Basidiomycota</taxon>
        <taxon>Agaricomycotina</taxon>
        <taxon>Agaricomycetes</taxon>
        <taxon>Polyporales</taxon>
        <taxon>Fomitopsis</taxon>
    </lineage>
</organism>
<dbReference type="Pfam" id="PF13638">
    <property type="entry name" value="PIN_4"/>
    <property type="match status" value="1"/>
</dbReference>
<keyword evidence="3" id="KW-1185">Reference proteome</keyword>
<dbReference type="GO" id="GO:0004540">
    <property type="term" value="F:RNA nuclease activity"/>
    <property type="evidence" value="ECO:0007669"/>
    <property type="project" value="UniProtKB-ARBA"/>
</dbReference>
<dbReference type="PANTHER" id="PTHR16161:SF0">
    <property type="entry name" value="TRANSCRIPTIONAL PROTEIN SWT1"/>
    <property type="match status" value="1"/>
</dbReference>
<reference evidence="2 3" key="1">
    <citation type="journal article" date="2016" name="Mol. Biol. Evol.">
        <title>Comparative Genomics of Early-Diverging Mushroom-Forming Fungi Provides Insights into the Origins of Lignocellulose Decay Capabilities.</title>
        <authorList>
            <person name="Nagy L.G."/>
            <person name="Riley R."/>
            <person name="Tritt A."/>
            <person name="Adam C."/>
            <person name="Daum C."/>
            <person name="Floudas D."/>
            <person name="Sun H."/>
            <person name="Yadav J.S."/>
            <person name="Pangilinan J."/>
            <person name="Larsson K.H."/>
            <person name="Matsuura K."/>
            <person name="Barry K."/>
            <person name="Labutti K."/>
            <person name="Kuo R."/>
            <person name="Ohm R.A."/>
            <person name="Bhattacharya S.S."/>
            <person name="Shirouzu T."/>
            <person name="Yoshinaga Y."/>
            <person name="Martin F.M."/>
            <person name="Grigoriev I.V."/>
            <person name="Hibbett D.S."/>
        </authorList>
    </citation>
    <scope>NUCLEOTIDE SEQUENCE [LARGE SCALE GENOMIC DNA]</scope>
    <source>
        <strain evidence="2 3">L-15889</strain>
    </source>
</reference>
<dbReference type="Proteomes" id="UP000076727">
    <property type="component" value="Unassembled WGS sequence"/>
</dbReference>
<dbReference type="InterPro" id="IPR002716">
    <property type="entry name" value="PIN_dom"/>
</dbReference>
<proteinExistence type="predicted"/>
<name>A0A165U2X0_9APHY</name>